<dbReference type="AlphaFoldDB" id="A0AAW1QXY0"/>
<dbReference type="PROSITE" id="PS50206">
    <property type="entry name" value="RHODANESE_3"/>
    <property type="match status" value="1"/>
</dbReference>
<dbReference type="Gene3D" id="3.40.250.10">
    <property type="entry name" value="Rhodanese-like domain"/>
    <property type="match status" value="2"/>
</dbReference>
<dbReference type="NCBIfam" id="NF004281">
    <property type="entry name" value="PRK05690.1"/>
    <property type="match status" value="1"/>
</dbReference>
<dbReference type="InterPro" id="IPR001763">
    <property type="entry name" value="Rhodanese-like_dom"/>
</dbReference>
<dbReference type="Pfam" id="PF00899">
    <property type="entry name" value="ThiF"/>
    <property type="match status" value="1"/>
</dbReference>
<dbReference type="GO" id="GO:0016779">
    <property type="term" value="F:nucleotidyltransferase activity"/>
    <property type="evidence" value="ECO:0007669"/>
    <property type="project" value="TreeGrafter"/>
</dbReference>
<dbReference type="PANTHER" id="PTHR10953">
    <property type="entry name" value="UBIQUITIN-ACTIVATING ENZYME E1"/>
    <property type="match status" value="1"/>
</dbReference>
<dbReference type="Pfam" id="PF00581">
    <property type="entry name" value="Rhodanese"/>
    <property type="match status" value="1"/>
</dbReference>
<dbReference type="SMART" id="SM00450">
    <property type="entry name" value="RHOD"/>
    <property type="match status" value="1"/>
</dbReference>
<dbReference type="InterPro" id="IPR045886">
    <property type="entry name" value="ThiF/MoeB/HesA"/>
</dbReference>
<evidence type="ECO:0000313" key="5">
    <source>
        <dbReference type="EMBL" id="KAK9826394.1"/>
    </source>
</evidence>
<evidence type="ECO:0000259" key="4">
    <source>
        <dbReference type="PROSITE" id="PS50206"/>
    </source>
</evidence>
<dbReference type="GO" id="GO:0042292">
    <property type="term" value="F:URM1 activating enzyme activity"/>
    <property type="evidence" value="ECO:0007669"/>
    <property type="project" value="TreeGrafter"/>
</dbReference>
<evidence type="ECO:0000256" key="1">
    <source>
        <dbReference type="ARBA" id="ARBA00022679"/>
    </source>
</evidence>
<organism evidence="5 6">
    <name type="scientific">Elliptochloris bilobata</name>
    <dbReference type="NCBI Taxonomy" id="381761"/>
    <lineage>
        <taxon>Eukaryota</taxon>
        <taxon>Viridiplantae</taxon>
        <taxon>Chlorophyta</taxon>
        <taxon>core chlorophytes</taxon>
        <taxon>Trebouxiophyceae</taxon>
        <taxon>Trebouxiophyceae incertae sedis</taxon>
        <taxon>Elliptochloris clade</taxon>
        <taxon>Elliptochloris</taxon>
    </lineage>
</organism>
<dbReference type="InterPro" id="IPR035985">
    <property type="entry name" value="Ubiquitin-activating_enz"/>
</dbReference>
<evidence type="ECO:0000313" key="6">
    <source>
        <dbReference type="Proteomes" id="UP001445335"/>
    </source>
</evidence>
<dbReference type="Proteomes" id="UP001445335">
    <property type="component" value="Unassembled WGS sequence"/>
</dbReference>
<dbReference type="GO" id="GO:0005524">
    <property type="term" value="F:ATP binding"/>
    <property type="evidence" value="ECO:0007669"/>
    <property type="project" value="UniProtKB-KW"/>
</dbReference>
<dbReference type="GO" id="GO:0004792">
    <property type="term" value="F:thiosulfate-cyanide sulfurtransferase activity"/>
    <property type="evidence" value="ECO:0007669"/>
    <property type="project" value="TreeGrafter"/>
</dbReference>
<feature type="domain" description="Rhodanese" evidence="4">
    <location>
        <begin position="305"/>
        <end position="379"/>
    </location>
</feature>
<keyword evidence="2" id="KW-0547">Nucleotide-binding</keyword>
<comment type="caution">
    <text evidence="5">The sequence shown here is derived from an EMBL/GenBank/DDBJ whole genome shotgun (WGS) entry which is preliminary data.</text>
</comment>
<dbReference type="SUPFAM" id="SSF69572">
    <property type="entry name" value="Activating enzymes of the ubiquitin-like proteins"/>
    <property type="match status" value="1"/>
</dbReference>
<name>A0AAW1QXY0_9CHLO</name>
<dbReference type="InterPro" id="IPR036873">
    <property type="entry name" value="Rhodanese-like_dom_sf"/>
</dbReference>
<protein>
    <recommendedName>
        <fullName evidence="4">Rhodanese domain-containing protein</fullName>
    </recommendedName>
</protein>
<dbReference type="FunFam" id="3.40.50.720:FF:000033">
    <property type="entry name" value="Adenylyltransferase and sulfurtransferase MOCS3"/>
    <property type="match status" value="1"/>
</dbReference>
<dbReference type="CDD" id="cd00757">
    <property type="entry name" value="ThiF_MoeB_HesA_family"/>
    <property type="match status" value="1"/>
</dbReference>
<accession>A0AAW1QXY0</accession>
<evidence type="ECO:0000256" key="3">
    <source>
        <dbReference type="ARBA" id="ARBA00022840"/>
    </source>
</evidence>
<sequence length="381" mass="39826">MLSEVVRLRAEIERYSRQIVLPAFGVEAQAKLCGAAVLVVGAGGLGSPAALYLAAAGVGRLGIVDCDAVERSNLHRQVIHSEAAVGGHKALSAAAACRAVNSSIQVEAHCCRLAPGNALELVRGYDAVVDASDNAFTRYLLSDACAVARRPLMSGAALGTDGHLTVYCLGDDGPCHRCLFPEAPRPEACGRCSDAGVLGPVPGIIGTLQAMEAVKVVTGVGRPLSRRLLMLDALQGRMHTVKLRAKMVGCVACSAAATITSASLASYDYAAFTGAQPNDAAPPQLHLLRDAERLSPAALRERLEDGEEAVVVDVRPRNQFDIAHIPGSLSCPYDVGRPDQRGNDSQRVVALLRENGIGCAMDMVGGLQAWAALADPSFPAY</sequence>
<evidence type="ECO:0000256" key="2">
    <source>
        <dbReference type="ARBA" id="ARBA00022741"/>
    </source>
</evidence>
<proteinExistence type="predicted"/>
<gene>
    <name evidence="5" type="ORF">WJX81_007186</name>
</gene>
<reference evidence="5 6" key="1">
    <citation type="journal article" date="2024" name="Nat. Commun.">
        <title>Phylogenomics reveals the evolutionary origins of lichenization in chlorophyte algae.</title>
        <authorList>
            <person name="Puginier C."/>
            <person name="Libourel C."/>
            <person name="Otte J."/>
            <person name="Skaloud P."/>
            <person name="Haon M."/>
            <person name="Grisel S."/>
            <person name="Petersen M."/>
            <person name="Berrin J.G."/>
            <person name="Delaux P.M."/>
            <person name="Dal Grande F."/>
            <person name="Keller J."/>
        </authorList>
    </citation>
    <scope>NUCLEOTIDE SEQUENCE [LARGE SCALE GENOMIC DNA]</scope>
    <source>
        <strain evidence="5 6">SAG 245.80</strain>
    </source>
</reference>
<dbReference type="GO" id="GO:0005737">
    <property type="term" value="C:cytoplasm"/>
    <property type="evidence" value="ECO:0007669"/>
    <property type="project" value="TreeGrafter"/>
</dbReference>
<dbReference type="Gene3D" id="3.40.50.720">
    <property type="entry name" value="NAD(P)-binding Rossmann-like Domain"/>
    <property type="match status" value="1"/>
</dbReference>
<dbReference type="EMBL" id="JALJOU010000066">
    <property type="protein sequence ID" value="KAK9826394.1"/>
    <property type="molecule type" value="Genomic_DNA"/>
</dbReference>
<keyword evidence="6" id="KW-1185">Reference proteome</keyword>
<dbReference type="InterPro" id="IPR000594">
    <property type="entry name" value="ThiF_NAD_FAD-bd"/>
</dbReference>
<keyword evidence="1" id="KW-0808">Transferase</keyword>
<dbReference type="PANTHER" id="PTHR10953:SF102">
    <property type="entry name" value="ADENYLYLTRANSFERASE AND SULFURTRANSFERASE MOCS3"/>
    <property type="match status" value="1"/>
</dbReference>
<keyword evidence="3" id="KW-0067">ATP-binding</keyword>